<evidence type="ECO:0000313" key="2">
    <source>
        <dbReference type="Proteomes" id="UP001516464"/>
    </source>
</evidence>
<dbReference type="Proteomes" id="UP001516464">
    <property type="component" value="Unassembled WGS sequence"/>
</dbReference>
<accession>A0ABQ7HX11</accession>
<comment type="caution">
    <text evidence="1">The sequence shown here is derived from an EMBL/GenBank/DDBJ whole genome shotgun (WGS) entry which is preliminary data.</text>
</comment>
<dbReference type="EMBL" id="SBIQ01000197">
    <property type="protein sequence ID" value="KAF7682711.1"/>
    <property type="molecule type" value="Genomic_DNA"/>
</dbReference>
<name>A0ABQ7HX11_9MICR</name>
<proteinExistence type="predicted"/>
<sequence>MEPYHQKRVKQKWEDVLKYIETSENLLISRPSEVKYFEQLLNSWLLYLPRLKNVVIKKGHWSTSPNRWYQIDEGKTLIIFQSPFEIIVGGPNGKKVSAVFLIKDIILLLVEAIQKEKRSITIHWDNNYSNYQSNGIKTEDVTEY</sequence>
<gene>
    <name evidence="1" type="ORF">TCON_2079</name>
</gene>
<keyword evidence="2" id="KW-1185">Reference proteome</keyword>
<evidence type="ECO:0000313" key="1">
    <source>
        <dbReference type="EMBL" id="KAF7682711.1"/>
    </source>
</evidence>
<organism evidence="1 2">
    <name type="scientific">Astathelohania contejeani</name>
    <dbReference type="NCBI Taxonomy" id="164912"/>
    <lineage>
        <taxon>Eukaryota</taxon>
        <taxon>Fungi</taxon>
        <taxon>Fungi incertae sedis</taxon>
        <taxon>Microsporidia</taxon>
        <taxon>Astathelohaniidae</taxon>
        <taxon>Astathelohania</taxon>
    </lineage>
</organism>
<protein>
    <submittedName>
        <fullName evidence="1">Uncharacterized protein</fullName>
    </submittedName>
</protein>
<reference evidence="1 2" key="1">
    <citation type="submission" date="2019-01" db="EMBL/GenBank/DDBJ databases">
        <title>Genomes sequencing and comparative genomics of infectious freshwater microsporidia, Cucumispora dikerogammari and Thelohania contejeani.</title>
        <authorList>
            <person name="Cormier A."/>
            <person name="Giraud I."/>
            <person name="Wattier R."/>
            <person name="Teixeira M."/>
            <person name="Grandjean F."/>
            <person name="Rigaud T."/>
            <person name="Cordaux R."/>
        </authorList>
    </citation>
    <scope>NUCLEOTIDE SEQUENCE [LARGE SCALE GENOMIC DNA]</scope>
    <source>
        <strain evidence="1">T1</strain>
        <tissue evidence="1">Spores</tissue>
    </source>
</reference>